<evidence type="ECO:0000313" key="1">
    <source>
        <dbReference type="EMBL" id="KAG0720466.1"/>
    </source>
</evidence>
<evidence type="ECO:0000313" key="2">
    <source>
        <dbReference type="Proteomes" id="UP000770661"/>
    </source>
</evidence>
<proteinExistence type="predicted"/>
<name>A0A8J5CTV3_CHIOP</name>
<gene>
    <name evidence="1" type="ORF">GWK47_048463</name>
</gene>
<keyword evidence="2" id="KW-1185">Reference proteome</keyword>
<accession>A0A8J5CTV3</accession>
<dbReference type="Proteomes" id="UP000770661">
    <property type="component" value="Unassembled WGS sequence"/>
</dbReference>
<dbReference type="EMBL" id="JACEEZ010012832">
    <property type="protein sequence ID" value="KAG0720466.1"/>
    <property type="molecule type" value="Genomic_DNA"/>
</dbReference>
<comment type="caution">
    <text evidence="1">The sequence shown here is derived from an EMBL/GenBank/DDBJ whole genome shotgun (WGS) entry which is preliminary data.</text>
</comment>
<protein>
    <submittedName>
        <fullName evidence="1">Uncharacterized protein</fullName>
    </submittedName>
</protein>
<sequence length="120" mass="13464">MFRQRPEAFVREAFLGISSGRFMNSPLYLGNIQPCAMEKGFLAPSGVFQEVQNFRRKPVFRPFFTKVWGQKPPASFIRWRTSAQNPFSKSKSEGARGVLSKIPPDPSLLVDGNVVTPSTL</sequence>
<dbReference type="AlphaFoldDB" id="A0A8J5CTV3"/>
<reference evidence="1" key="1">
    <citation type="submission" date="2020-07" db="EMBL/GenBank/DDBJ databases">
        <title>The High-quality genome of the commercially important snow crab, Chionoecetes opilio.</title>
        <authorList>
            <person name="Jeong J.-H."/>
            <person name="Ryu S."/>
        </authorList>
    </citation>
    <scope>NUCLEOTIDE SEQUENCE</scope>
    <source>
        <strain evidence="1">MADBK_172401_WGS</strain>
        <tissue evidence="1">Digestive gland</tissue>
    </source>
</reference>
<organism evidence="1 2">
    <name type="scientific">Chionoecetes opilio</name>
    <name type="common">Atlantic snow crab</name>
    <name type="synonym">Cancer opilio</name>
    <dbReference type="NCBI Taxonomy" id="41210"/>
    <lineage>
        <taxon>Eukaryota</taxon>
        <taxon>Metazoa</taxon>
        <taxon>Ecdysozoa</taxon>
        <taxon>Arthropoda</taxon>
        <taxon>Crustacea</taxon>
        <taxon>Multicrustacea</taxon>
        <taxon>Malacostraca</taxon>
        <taxon>Eumalacostraca</taxon>
        <taxon>Eucarida</taxon>
        <taxon>Decapoda</taxon>
        <taxon>Pleocyemata</taxon>
        <taxon>Brachyura</taxon>
        <taxon>Eubrachyura</taxon>
        <taxon>Majoidea</taxon>
        <taxon>Majidae</taxon>
        <taxon>Chionoecetes</taxon>
    </lineage>
</organism>